<evidence type="ECO:0000313" key="1">
    <source>
        <dbReference type="EMBL" id="ATU83980.1"/>
    </source>
</evidence>
<sequence length="71" mass="8221">MNLKEVLRSLDTCATQLTENLAYMYPKVCLKSNLSAEWELQHTKIPWRGSRTRQTANCAKLSMMKAQWSTN</sequence>
<protein>
    <submittedName>
        <fullName evidence="1">ORF965</fullName>
    </submittedName>
</protein>
<reference evidence="1" key="1">
    <citation type="journal article" date="2018" name="Aquaculture">
        <title>Complete genome sequence of a white spot syndrome virus associated with a disease incursion in Australia.</title>
        <authorList>
            <person name="Oakey J."/>
            <person name="Smith C.S."/>
        </authorList>
    </citation>
    <scope>NUCLEOTIDE SEQUENCE [LARGE SCALE GENOMIC DNA]</scope>
    <source>
        <strain evidence="1">WSSV-AU</strain>
    </source>
</reference>
<name>A0A2D3I6F9_9VIRU</name>
<dbReference type="Proteomes" id="UP000267516">
    <property type="component" value="Segment"/>
</dbReference>
<dbReference type="EMBL" id="MF768985">
    <property type="protein sequence ID" value="ATU83980.1"/>
    <property type="molecule type" value="Genomic_DNA"/>
</dbReference>
<proteinExistence type="predicted"/>
<organism evidence="1">
    <name type="scientific">White spot syndrome virus</name>
    <dbReference type="NCBI Taxonomy" id="342409"/>
    <lineage>
        <taxon>Viruses</taxon>
        <taxon>Viruses incertae sedis</taxon>
        <taxon>Naldaviricetes</taxon>
        <taxon>Nimaviridae</taxon>
        <taxon>Whispovirus</taxon>
    </lineage>
</organism>
<accession>A0A2D3I6F9</accession>